<dbReference type="AlphaFoldDB" id="A0A7C3F001"/>
<reference evidence="2" key="1">
    <citation type="journal article" date="2020" name="mSystems">
        <title>Genome- and Community-Level Interaction Insights into Carbon Utilization and Element Cycling Functions of Hydrothermarchaeota in Hydrothermal Sediment.</title>
        <authorList>
            <person name="Zhou Z."/>
            <person name="Liu Y."/>
            <person name="Xu W."/>
            <person name="Pan J."/>
            <person name="Luo Z.H."/>
            <person name="Li M."/>
        </authorList>
    </citation>
    <scope>NUCLEOTIDE SEQUENCE [LARGE SCALE GENOMIC DNA]</scope>
    <source>
        <strain evidence="1">SpSt-265</strain>
        <strain evidence="2">SpSt-465</strain>
    </source>
</reference>
<proteinExistence type="predicted"/>
<evidence type="ECO:0000313" key="2">
    <source>
        <dbReference type="EMBL" id="HFJ54213.1"/>
    </source>
</evidence>
<organism evidence="2">
    <name type="scientific">candidate division WOR-3 bacterium</name>
    <dbReference type="NCBI Taxonomy" id="2052148"/>
    <lineage>
        <taxon>Bacteria</taxon>
        <taxon>Bacteria division WOR-3</taxon>
    </lineage>
</organism>
<protein>
    <recommendedName>
        <fullName evidence="3">Restriction endonuclease</fullName>
    </recommendedName>
</protein>
<evidence type="ECO:0000313" key="1">
    <source>
        <dbReference type="EMBL" id="HEA87117.1"/>
    </source>
</evidence>
<sequence length="335" mass="39625">MYGMADLKRQKKITSKEVECPVKGCNQKVERQRVNFAKKPEFKCPEHKIYISPTTFEYENPKDNFLWSEDNDLLERIKNVKRVQIMLGRDTSEDAVTWNVFRFLERHNLIVPCLQDKIPNLEATRKKPEIIYWSYSQEQDNTWQELKAARREFESRGGSEPDIIVKYDNTLIIIEAKLTSPNKTPSGKKEIPKKIDRTKAKYTNGGGRWFTQVFHSDFETIMHDQKYELMRFWLLGTWVANKNNLDFYLVNLVRDGKENDIEKDFGKHIICSHQKPRRCFVRITWEDIYRYIKKSGLSGKDVDIILRYFENKSVGYKVKVKKSVQTGELQKAFSI</sequence>
<accession>A0A7C3F001</accession>
<evidence type="ECO:0008006" key="3">
    <source>
        <dbReference type="Google" id="ProtNLM"/>
    </source>
</evidence>
<dbReference type="EMBL" id="DSTU01000007">
    <property type="protein sequence ID" value="HFJ54213.1"/>
    <property type="molecule type" value="Genomic_DNA"/>
</dbReference>
<gene>
    <name evidence="1" type="ORF">ENP94_03795</name>
    <name evidence="2" type="ORF">ENS16_05950</name>
</gene>
<comment type="caution">
    <text evidence="2">The sequence shown here is derived from an EMBL/GenBank/DDBJ whole genome shotgun (WGS) entry which is preliminary data.</text>
</comment>
<name>A0A7C3F001_UNCW3</name>
<dbReference type="EMBL" id="DSLG01000004">
    <property type="protein sequence ID" value="HEA87117.1"/>
    <property type="molecule type" value="Genomic_DNA"/>
</dbReference>